<dbReference type="EMBL" id="CP144750">
    <property type="protein sequence ID" value="WVZ79235.1"/>
    <property type="molecule type" value="Genomic_DNA"/>
</dbReference>
<dbReference type="PANTHER" id="PTHR36766">
    <property type="entry name" value="PLANT BROAD-SPECTRUM MILDEW RESISTANCE PROTEIN RPW8"/>
    <property type="match status" value="1"/>
</dbReference>
<feature type="domain" description="NB-ARC" evidence="1">
    <location>
        <begin position="2"/>
        <end position="143"/>
    </location>
</feature>
<gene>
    <name evidence="2" type="ORF">U9M48_026839</name>
</gene>
<dbReference type="PRINTS" id="PR00364">
    <property type="entry name" value="DISEASERSIST"/>
</dbReference>
<accession>A0AAQ3TXI5</accession>
<name>A0AAQ3TXI5_PASNO</name>
<proteinExistence type="predicted"/>
<keyword evidence="3" id="KW-1185">Reference proteome</keyword>
<evidence type="ECO:0000313" key="2">
    <source>
        <dbReference type="EMBL" id="WVZ79235.1"/>
    </source>
</evidence>
<dbReference type="Gene3D" id="1.10.8.430">
    <property type="entry name" value="Helical domain of apoptotic protease-activating factors"/>
    <property type="match status" value="1"/>
</dbReference>
<sequence length="491" mass="56545">MVFNDSRTKEEFQIRVWVYVSTKLSVEQIGRSIISQVSLQKRDMVIPQIVGHNLEHADLATLQMLVGMMLSEERCLIVWDEDTNSLGEVKKLLQARTLGSKIIVTTRIKSVANEMNKFFSIQLGRLPYKDCWELFKAEAFPNETVEHQKEKEAVGKEIVKKCDGVPLAVRALGHRLWNKPLRSWVEMLHSDLWEHEQNPMIETISTPVLPSLKISYYYMHRYMRPCFLYFSSAFPKGFTIEKGDLIRRWILPAEISWDVISGGCKCLQDIQTHQTVFFRMNNMIHDLARLVADDEVIVYDATTSKGKYHKERQNCRYKLILNFSGSSQVHDSMPPTVRAIHFKDCRDVHIDFGYLMQAKFLRVLDLNACTGAYILRGCITGWRLLKFLDISGMKTETLPSFLSSLHGLQTLNLSKWAIITGSPSKCASLKLLPPDFGGLQKLSFLDLSHCDELQELPDSFRSLVNMIDLNMSFCHQLKRLPTGFLRTWRSL</sequence>
<dbReference type="PANTHER" id="PTHR36766:SF40">
    <property type="entry name" value="DISEASE RESISTANCE PROTEIN RGA3"/>
    <property type="match status" value="1"/>
</dbReference>
<dbReference type="SUPFAM" id="SSF52540">
    <property type="entry name" value="P-loop containing nucleoside triphosphate hydrolases"/>
    <property type="match status" value="1"/>
</dbReference>
<reference evidence="2 3" key="1">
    <citation type="submission" date="2024-02" db="EMBL/GenBank/DDBJ databases">
        <title>High-quality chromosome-scale genome assembly of Pensacola bahiagrass (Paspalum notatum Flugge var. saurae).</title>
        <authorList>
            <person name="Vega J.M."/>
            <person name="Podio M."/>
            <person name="Orjuela J."/>
            <person name="Siena L.A."/>
            <person name="Pessino S.C."/>
            <person name="Combes M.C."/>
            <person name="Mariac C."/>
            <person name="Albertini E."/>
            <person name="Pupilli F."/>
            <person name="Ortiz J.P.A."/>
            <person name="Leblanc O."/>
        </authorList>
    </citation>
    <scope>NUCLEOTIDE SEQUENCE [LARGE SCALE GENOMIC DNA]</scope>
    <source>
        <strain evidence="2">R1</strain>
        <tissue evidence="2">Leaf</tissue>
    </source>
</reference>
<dbReference type="SUPFAM" id="SSF52058">
    <property type="entry name" value="L domain-like"/>
    <property type="match status" value="1"/>
</dbReference>
<dbReference type="InterPro" id="IPR002182">
    <property type="entry name" value="NB-ARC"/>
</dbReference>
<evidence type="ECO:0000313" key="3">
    <source>
        <dbReference type="Proteomes" id="UP001341281"/>
    </source>
</evidence>
<dbReference type="Gene3D" id="3.80.10.10">
    <property type="entry name" value="Ribonuclease Inhibitor"/>
    <property type="match status" value="1"/>
</dbReference>
<dbReference type="InterPro" id="IPR027417">
    <property type="entry name" value="P-loop_NTPase"/>
</dbReference>
<dbReference type="InterPro" id="IPR042197">
    <property type="entry name" value="Apaf_helical"/>
</dbReference>
<organism evidence="2 3">
    <name type="scientific">Paspalum notatum var. saurae</name>
    <dbReference type="NCBI Taxonomy" id="547442"/>
    <lineage>
        <taxon>Eukaryota</taxon>
        <taxon>Viridiplantae</taxon>
        <taxon>Streptophyta</taxon>
        <taxon>Embryophyta</taxon>
        <taxon>Tracheophyta</taxon>
        <taxon>Spermatophyta</taxon>
        <taxon>Magnoliopsida</taxon>
        <taxon>Liliopsida</taxon>
        <taxon>Poales</taxon>
        <taxon>Poaceae</taxon>
        <taxon>PACMAD clade</taxon>
        <taxon>Panicoideae</taxon>
        <taxon>Andropogonodae</taxon>
        <taxon>Paspaleae</taxon>
        <taxon>Paspalinae</taxon>
        <taxon>Paspalum</taxon>
    </lineage>
</organism>
<dbReference type="Proteomes" id="UP001341281">
    <property type="component" value="Chromosome 06"/>
</dbReference>
<dbReference type="AlphaFoldDB" id="A0AAQ3TXI5"/>
<protein>
    <recommendedName>
        <fullName evidence="1">NB-ARC domain-containing protein</fullName>
    </recommendedName>
</protein>
<dbReference type="Pfam" id="PF00931">
    <property type="entry name" value="NB-ARC"/>
    <property type="match status" value="1"/>
</dbReference>
<evidence type="ECO:0000259" key="1">
    <source>
        <dbReference type="Pfam" id="PF00931"/>
    </source>
</evidence>
<dbReference type="InterPro" id="IPR032675">
    <property type="entry name" value="LRR_dom_sf"/>
</dbReference>
<dbReference type="GO" id="GO:0043531">
    <property type="term" value="F:ADP binding"/>
    <property type="evidence" value="ECO:0007669"/>
    <property type="project" value="InterPro"/>
</dbReference>
<dbReference type="Gene3D" id="3.40.50.300">
    <property type="entry name" value="P-loop containing nucleotide triphosphate hydrolases"/>
    <property type="match status" value="1"/>
</dbReference>